<dbReference type="EMBL" id="SSOP01000012">
    <property type="protein sequence ID" value="KAB5595132.1"/>
    <property type="molecule type" value="Genomic_DNA"/>
</dbReference>
<dbReference type="GO" id="GO:0005886">
    <property type="term" value="C:plasma membrane"/>
    <property type="evidence" value="ECO:0007669"/>
    <property type="project" value="TreeGrafter"/>
</dbReference>
<dbReference type="AlphaFoldDB" id="A0A5N5QTQ6"/>
<comment type="similarity">
    <text evidence="1">Belongs to the palC family.</text>
</comment>
<accession>A0A5N5QTQ6</accession>
<dbReference type="SMART" id="SM01041">
    <property type="entry name" value="BRO1"/>
    <property type="match status" value="1"/>
</dbReference>
<dbReference type="InterPro" id="IPR011011">
    <property type="entry name" value="Znf_FYVE_PHD"/>
</dbReference>
<evidence type="ECO:0000256" key="3">
    <source>
        <dbReference type="ARBA" id="ARBA00022723"/>
    </source>
</evidence>
<dbReference type="Pfam" id="PF03097">
    <property type="entry name" value="BRO1"/>
    <property type="match status" value="1"/>
</dbReference>
<dbReference type="InterPro" id="IPR037505">
    <property type="entry name" value="pH-resp_palC"/>
</dbReference>
<reference evidence="10 11" key="1">
    <citation type="journal article" date="2019" name="Fungal Biol. Biotechnol.">
        <title>Draft genome sequence of fastidious pathogen Ceratobasidium theobromae, which causes vascular-streak dieback in Theobroma cacao.</title>
        <authorList>
            <person name="Ali S.S."/>
            <person name="Asman A."/>
            <person name="Shao J."/>
            <person name="Firmansyah A.P."/>
            <person name="Susilo A.W."/>
            <person name="Rosmana A."/>
            <person name="McMahon P."/>
            <person name="Junaid M."/>
            <person name="Guest D."/>
            <person name="Kheng T.Y."/>
            <person name="Meinhardt L.W."/>
            <person name="Bailey B.A."/>
        </authorList>
    </citation>
    <scope>NUCLEOTIDE SEQUENCE [LARGE SCALE GENOMIC DNA]</scope>
    <source>
        <strain evidence="10 11">CT2</strain>
    </source>
</reference>
<dbReference type="OrthoDB" id="10266451at2759"/>
<dbReference type="InterPro" id="IPR019787">
    <property type="entry name" value="Znf_PHD-finger"/>
</dbReference>
<dbReference type="Gene3D" id="3.30.40.10">
    <property type="entry name" value="Zinc/RING finger domain, C3HC4 (zinc finger)"/>
    <property type="match status" value="1"/>
</dbReference>
<evidence type="ECO:0000256" key="5">
    <source>
        <dbReference type="ARBA" id="ARBA00022833"/>
    </source>
</evidence>
<dbReference type="GO" id="GO:0071467">
    <property type="term" value="P:cellular response to pH"/>
    <property type="evidence" value="ECO:0007669"/>
    <property type="project" value="InterPro"/>
</dbReference>
<dbReference type="SUPFAM" id="SSF57903">
    <property type="entry name" value="FYVE/PHD zinc finger"/>
    <property type="match status" value="1"/>
</dbReference>
<dbReference type="Proteomes" id="UP000383932">
    <property type="component" value="Unassembled WGS sequence"/>
</dbReference>
<evidence type="ECO:0000259" key="8">
    <source>
        <dbReference type="PROSITE" id="PS50016"/>
    </source>
</evidence>
<dbReference type="PROSITE" id="PS01359">
    <property type="entry name" value="ZF_PHD_1"/>
    <property type="match status" value="1"/>
</dbReference>
<dbReference type="InterPro" id="IPR038499">
    <property type="entry name" value="BRO1_sf"/>
</dbReference>
<keyword evidence="11" id="KW-1185">Reference proteome</keyword>
<name>A0A5N5QTQ6_9AGAM</name>
<proteinExistence type="inferred from homology"/>
<evidence type="ECO:0000313" key="10">
    <source>
        <dbReference type="EMBL" id="KAB5595132.1"/>
    </source>
</evidence>
<dbReference type="GO" id="GO:0008270">
    <property type="term" value="F:zinc ion binding"/>
    <property type="evidence" value="ECO:0007669"/>
    <property type="project" value="UniProtKB-KW"/>
</dbReference>
<evidence type="ECO:0000259" key="9">
    <source>
        <dbReference type="PROSITE" id="PS51180"/>
    </source>
</evidence>
<evidence type="ECO:0000313" key="11">
    <source>
        <dbReference type="Proteomes" id="UP000383932"/>
    </source>
</evidence>
<comment type="caution">
    <text evidence="10">The sequence shown here is derived from an EMBL/GenBank/DDBJ whole genome shotgun (WGS) entry which is preliminary data.</text>
</comment>
<dbReference type="CDD" id="cd15550">
    <property type="entry name" value="PHD_MLL5"/>
    <property type="match status" value="1"/>
</dbReference>
<dbReference type="SMART" id="SM00249">
    <property type="entry name" value="PHD"/>
    <property type="match status" value="1"/>
</dbReference>
<evidence type="ECO:0000256" key="2">
    <source>
        <dbReference type="ARBA" id="ARBA00022193"/>
    </source>
</evidence>
<protein>
    <recommendedName>
        <fullName evidence="2">pH-response regulator protein palC</fullName>
    </recommendedName>
</protein>
<dbReference type="Pfam" id="PF20826">
    <property type="entry name" value="PHD_5"/>
    <property type="match status" value="1"/>
</dbReference>
<dbReference type="InterPro" id="IPR013083">
    <property type="entry name" value="Znf_RING/FYVE/PHD"/>
</dbReference>
<dbReference type="InterPro" id="IPR001965">
    <property type="entry name" value="Znf_PHD"/>
</dbReference>
<evidence type="ECO:0000256" key="7">
    <source>
        <dbReference type="SAM" id="MobiDB-lite"/>
    </source>
</evidence>
<evidence type="ECO:0000256" key="4">
    <source>
        <dbReference type="ARBA" id="ARBA00022771"/>
    </source>
</evidence>
<feature type="domain" description="BRO1" evidence="9">
    <location>
        <begin position="1"/>
        <end position="399"/>
    </location>
</feature>
<dbReference type="PANTHER" id="PTHR40463:SF1">
    <property type="entry name" value="PH-RESPONSE REGULATOR PROTEIN PALC"/>
    <property type="match status" value="1"/>
</dbReference>
<dbReference type="PROSITE" id="PS51180">
    <property type="entry name" value="BRO1"/>
    <property type="match status" value="1"/>
</dbReference>
<dbReference type="PROSITE" id="PS50016">
    <property type="entry name" value="ZF_PHD_2"/>
    <property type="match status" value="1"/>
</dbReference>
<evidence type="ECO:0000256" key="1">
    <source>
        <dbReference type="ARBA" id="ARBA00010997"/>
    </source>
</evidence>
<feature type="domain" description="PHD-type" evidence="8">
    <location>
        <begin position="448"/>
        <end position="498"/>
    </location>
</feature>
<dbReference type="Gene3D" id="1.25.40.280">
    <property type="entry name" value="alix/aip1 like domains"/>
    <property type="match status" value="1"/>
</dbReference>
<organism evidence="10 11">
    <name type="scientific">Ceratobasidium theobromae</name>
    <dbReference type="NCBI Taxonomy" id="1582974"/>
    <lineage>
        <taxon>Eukaryota</taxon>
        <taxon>Fungi</taxon>
        <taxon>Dikarya</taxon>
        <taxon>Basidiomycota</taxon>
        <taxon>Agaricomycotina</taxon>
        <taxon>Agaricomycetes</taxon>
        <taxon>Cantharellales</taxon>
        <taxon>Ceratobasidiaceae</taxon>
        <taxon>Ceratobasidium</taxon>
    </lineage>
</organism>
<dbReference type="InterPro" id="IPR019786">
    <property type="entry name" value="Zinc_finger_PHD-type_CS"/>
</dbReference>
<keyword evidence="3" id="KW-0479">Metal-binding</keyword>
<keyword evidence="5" id="KW-0862">Zinc</keyword>
<dbReference type="PANTHER" id="PTHR40463">
    <property type="entry name" value="PH-RESPONSE REGULATOR PROTEIN PALC"/>
    <property type="match status" value="1"/>
</dbReference>
<sequence length="563" mass="61162">MFLHHLPTTGALSLADLCADITGHHAPDLARASDARATVRAVLKATRHSHEPDYLKAALDAYLPHLRAIIASVAADDLTLAQEPTFSWRSTLSHSSLSDPPRIAVHGLHAELAFVLYSTAYALSNLSAVSLASLGTYERDKALPDPVRRAKDEKLAFAVNLLCRASGIFTHIAQVVIPALGNPAAPRPPELRQDVAHALAKLALADAHVLSARKLLTRSAVESALDPGPPLPKGHPPPALVAKIYLHTASLFSSARGLTETARKASLISRSGDSPHVSHDIRAYLEEQAALAEALAHKWLGVDAGEAGKTGDAIAYLKWSLDSLKAKKASDNKKKDHLESVATFLTSYTKLNDSVNFQPVPAPSSLQSAIPAGIPAVPEKEYEPPMPAFGPGTPDYVPRHVQKMDTQDNNTSASKEDDREYGLKGAAPNTMGYSVNARDDYEDYDDDVTRCVCGSEEEVGDFMIQCEQCFVWQHGICVGLMREEDSPEHYYCEKCKPENHAALLRFVSLLRVATSVVHSPSHVFLLCLVQGQKVRALLQQRTSYPYYSISSSLIVCFYVFGLN</sequence>
<gene>
    <name evidence="10" type="ORF">CTheo_1420</name>
</gene>
<keyword evidence="4 6" id="KW-0863">Zinc-finger</keyword>
<evidence type="ECO:0000256" key="6">
    <source>
        <dbReference type="PROSITE-ProRule" id="PRU00146"/>
    </source>
</evidence>
<dbReference type="InterPro" id="IPR004328">
    <property type="entry name" value="BRO1_dom"/>
</dbReference>
<feature type="region of interest" description="Disordered" evidence="7">
    <location>
        <begin position="405"/>
        <end position="426"/>
    </location>
</feature>